<accession>A0A8S2LZL1</accession>
<dbReference type="PANTHER" id="PTHR13601">
    <property type="entry name" value="GAMETOGENETIN-BINDING PROTEIN 2"/>
    <property type="match status" value="1"/>
</dbReference>
<dbReference type="GO" id="GO:0005737">
    <property type="term" value="C:cytoplasm"/>
    <property type="evidence" value="ECO:0007669"/>
    <property type="project" value="TreeGrafter"/>
</dbReference>
<dbReference type="EMBL" id="CAJOBI010002483">
    <property type="protein sequence ID" value="CAF3930866.1"/>
    <property type="molecule type" value="Genomic_DNA"/>
</dbReference>
<dbReference type="AlphaFoldDB" id="A0A8S2LZL1"/>
<dbReference type="GO" id="GO:0005634">
    <property type="term" value="C:nucleus"/>
    <property type="evidence" value="ECO:0007669"/>
    <property type="project" value="TreeGrafter"/>
</dbReference>
<gene>
    <name evidence="2" type="ORF">SMN809_LOCUS8186</name>
</gene>
<dbReference type="PANTHER" id="PTHR13601:SF2">
    <property type="entry name" value="GAMETOGENETIN-BINDING PROTEIN 2"/>
    <property type="match status" value="1"/>
</dbReference>
<evidence type="ECO:0000256" key="1">
    <source>
        <dbReference type="SAM" id="MobiDB-lite"/>
    </source>
</evidence>
<feature type="compositionally biased region" description="Basic residues" evidence="1">
    <location>
        <begin position="334"/>
        <end position="349"/>
    </location>
</feature>
<evidence type="ECO:0000313" key="3">
    <source>
        <dbReference type="Proteomes" id="UP000676336"/>
    </source>
</evidence>
<sequence>MHSCDPSTCMSSIKPTARLVAVCQKEQVSSFDKRQIPINIDENLIMKLQVDDACITCDHHCCNKKTKKYETFINGYKKLTMEELNEALCVPSTQIKEYILHSVPCIGCRTSIENFIKLLLEHHHSGLEPLIMNEKASITVTKIYSSNPDNIYTLFYVHGSKLNSFIESIPKSKKNRRCIIHSLDKTKSINDWELVWDSMNEECRHTITLVEADCLRSCTNDKHIHIESNKVFIGNLIARAESEIQDSRRERHAKTLDIAQEEILTCIGIYLFERFDKIYRTMRSEEQTWQLLFYIGIDCLRLNFEKAVDGKQDFSRTLQILCDEFREADELKIQKKQQKRSKRKARRQMKTNENNKRIENKMREEIDEKPTSRSNSNDNKQETITRRRTSSCCSCLCHSCDERSKSLSVSHTTLPFASLVKSQSCPSSLLFTSECTPKPSHEVNGEQTMPLSSSLETLFSSVSTRECVCHGRNLEKQQVSCDECPTSSSLSCIRCSSTRTDLGYSSGQDETCSVGPCECSLLCDGCLTKLSHCCPLHEADEHSDEHGESVSPCNSVLFSGIYSPNCCVHNTLIDLKKTIELCDTTGKHTLKLQLSQKYPFFHMDLKQTWDENSPTDSDSQTFISDNDLRRFSMLNKNFEIKRAQLRDNIKLKFLAWKQRLPYKA</sequence>
<name>A0A8S2LZL1_9BILA</name>
<protein>
    <recommendedName>
        <fullName evidence="4">Gametogenetin-binding protein 2</fullName>
    </recommendedName>
</protein>
<feature type="region of interest" description="Disordered" evidence="1">
    <location>
        <begin position="333"/>
        <end position="383"/>
    </location>
</feature>
<proteinExistence type="predicted"/>
<evidence type="ECO:0000313" key="2">
    <source>
        <dbReference type="EMBL" id="CAF3930866.1"/>
    </source>
</evidence>
<organism evidence="2 3">
    <name type="scientific">Rotaria magnacalcarata</name>
    <dbReference type="NCBI Taxonomy" id="392030"/>
    <lineage>
        <taxon>Eukaryota</taxon>
        <taxon>Metazoa</taxon>
        <taxon>Spiralia</taxon>
        <taxon>Gnathifera</taxon>
        <taxon>Rotifera</taxon>
        <taxon>Eurotatoria</taxon>
        <taxon>Bdelloidea</taxon>
        <taxon>Philodinida</taxon>
        <taxon>Philodinidae</taxon>
        <taxon>Rotaria</taxon>
    </lineage>
</organism>
<reference evidence="2" key="1">
    <citation type="submission" date="2021-02" db="EMBL/GenBank/DDBJ databases">
        <authorList>
            <person name="Nowell W R."/>
        </authorList>
    </citation>
    <scope>NUCLEOTIDE SEQUENCE</scope>
</reference>
<evidence type="ECO:0008006" key="4">
    <source>
        <dbReference type="Google" id="ProtNLM"/>
    </source>
</evidence>
<dbReference type="Proteomes" id="UP000676336">
    <property type="component" value="Unassembled WGS sequence"/>
</dbReference>
<feature type="compositionally biased region" description="Basic and acidic residues" evidence="1">
    <location>
        <begin position="353"/>
        <end position="371"/>
    </location>
</feature>
<dbReference type="InterPro" id="IPR026073">
    <property type="entry name" value="GGNBP2"/>
</dbReference>
<comment type="caution">
    <text evidence="2">The sequence shown here is derived from an EMBL/GenBank/DDBJ whole genome shotgun (WGS) entry which is preliminary data.</text>
</comment>